<dbReference type="InterPro" id="IPR011335">
    <property type="entry name" value="Restrct_endonuc-II-like"/>
</dbReference>
<gene>
    <name evidence="2" type="ordered locus">Haur_0036</name>
</gene>
<evidence type="ECO:0000313" key="2">
    <source>
        <dbReference type="EMBL" id="ABX02688.1"/>
    </source>
</evidence>
<evidence type="ECO:0000259" key="1">
    <source>
        <dbReference type="Pfam" id="PF05685"/>
    </source>
</evidence>
<dbReference type="InterPro" id="IPR012296">
    <property type="entry name" value="Nuclease_put_TT1808"/>
</dbReference>
<feature type="domain" description="Putative restriction endonuclease" evidence="1">
    <location>
        <begin position="17"/>
        <end position="179"/>
    </location>
</feature>
<dbReference type="STRING" id="316274.Haur_0036"/>
<dbReference type="AlphaFoldDB" id="A9B4D1"/>
<name>A9B4D1_HERA2</name>
<dbReference type="eggNOG" id="COG4636">
    <property type="taxonomic scope" value="Bacteria"/>
</dbReference>
<reference evidence="2 3" key="1">
    <citation type="journal article" date="2011" name="Stand. Genomic Sci.">
        <title>Complete genome sequence of the filamentous gliding predatory bacterium Herpetosiphon aurantiacus type strain (114-95(T)).</title>
        <authorList>
            <person name="Kiss H."/>
            <person name="Nett M."/>
            <person name="Domin N."/>
            <person name="Martin K."/>
            <person name="Maresca J.A."/>
            <person name="Copeland A."/>
            <person name="Lapidus A."/>
            <person name="Lucas S."/>
            <person name="Berry K.W."/>
            <person name="Glavina Del Rio T."/>
            <person name="Dalin E."/>
            <person name="Tice H."/>
            <person name="Pitluck S."/>
            <person name="Richardson P."/>
            <person name="Bruce D."/>
            <person name="Goodwin L."/>
            <person name="Han C."/>
            <person name="Detter J.C."/>
            <person name="Schmutz J."/>
            <person name="Brettin T."/>
            <person name="Land M."/>
            <person name="Hauser L."/>
            <person name="Kyrpides N.C."/>
            <person name="Ivanova N."/>
            <person name="Goker M."/>
            <person name="Woyke T."/>
            <person name="Klenk H.P."/>
            <person name="Bryant D.A."/>
        </authorList>
    </citation>
    <scope>NUCLEOTIDE SEQUENCE [LARGE SCALE GENOMIC DNA]</scope>
    <source>
        <strain evidence="3">ATCC 23779 / DSM 785 / 114-95</strain>
    </source>
</reference>
<dbReference type="HOGENOM" id="CLU_076312_6_0_0"/>
<dbReference type="PANTHER" id="PTHR36558">
    <property type="entry name" value="GLR1098 PROTEIN"/>
    <property type="match status" value="1"/>
</dbReference>
<dbReference type="InterPro" id="IPR008538">
    <property type="entry name" value="Uma2"/>
</dbReference>
<dbReference type="Gene3D" id="3.90.1570.10">
    <property type="entry name" value="tt1808, chain A"/>
    <property type="match status" value="1"/>
</dbReference>
<dbReference type="EMBL" id="CP000875">
    <property type="protein sequence ID" value="ABX02688.1"/>
    <property type="molecule type" value="Genomic_DNA"/>
</dbReference>
<protein>
    <recommendedName>
        <fullName evidence="1">Putative restriction endonuclease domain-containing protein</fullName>
    </recommendedName>
</protein>
<dbReference type="CDD" id="cd06260">
    <property type="entry name" value="DUF820-like"/>
    <property type="match status" value="1"/>
</dbReference>
<dbReference type="SUPFAM" id="SSF52980">
    <property type="entry name" value="Restriction endonuclease-like"/>
    <property type="match status" value="1"/>
</dbReference>
<organism evidence="2 3">
    <name type="scientific">Herpetosiphon aurantiacus (strain ATCC 23779 / DSM 785 / 114-95)</name>
    <dbReference type="NCBI Taxonomy" id="316274"/>
    <lineage>
        <taxon>Bacteria</taxon>
        <taxon>Bacillati</taxon>
        <taxon>Chloroflexota</taxon>
        <taxon>Chloroflexia</taxon>
        <taxon>Herpetosiphonales</taxon>
        <taxon>Herpetosiphonaceae</taxon>
        <taxon>Herpetosiphon</taxon>
    </lineage>
</organism>
<sequence length="192" mass="21844">MDGECMSAESISPMTIEEYLAGERTSPAKHEFLNGQVYALAGASRNHNLIVANLIAELHSQLKQRSCTVFPSDLRIKISATGLYTYPDVSVVHGETWFDDSHQDTLLNPTLIIEVLSPSTEHYDRGGKFQHYRQIPSLREYLLVAQDPYHIEHYSRQAANQWLLSEIDDPQVVLELRSIQCRLTVQEVYAKI</sequence>
<dbReference type="BioCyc" id="HAUR316274:GHYA-36-MONOMER"/>
<dbReference type="InParanoid" id="A9B4D1"/>
<dbReference type="PANTHER" id="PTHR36558:SF1">
    <property type="entry name" value="RESTRICTION ENDONUCLEASE DOMAIN-CONTAINING PROTEIN-RELATED"/>
    <property type="match status" value="1"/>
</dbReference>
<proteinExistence type="predicted"/>
<keyword evidence="3" id="KW-1185">Reference proteome</keyword>
<evidence type="ECO:0000313" key="3">
    <source>
        <dbReference type="Proteomes" id="UP000000787"/>
    </source>
</evidence>
<dbReference type="KEGG" id="hau:Haur_0036"/>
<accession>A9B4D1</accession>
<dbReference type="Pfam" id="PF05685">
    <property type="entry name" value="Uma2"/>
    <property type="match status" value="1"/>
</dbReference>
<dbReference type="Proteomes" id="UP000000787">
    <property type="component" value="Chromosome"/>
</dbReference>